<dbReference type="Proteomes" id="UP000250235">
    <property type="component" value="Unassembled WGS sequence"/>
</dbReference>
<accession>A0A2Z7B976</accession>
<keyword evidence="2" id="KW-1185">Reference proteome</keyword>
<sequence>MESSKAEKIVQILKMALSSKIIKAANTKMISTTNAYYTKKKDRKKNRSTVGGWR</sequence>
<gene>
    <name evidence="1" type="ORF">F511_23475</name>
</gene>
<reference evidence="1 2" key="1">
    <citation type="journal article" date="2015" name="Proc. Natl. Acad. Sci. U.S.A.">
        <title>The resurrection genome of Boea hygrometrica: A blueprint for survival of dehydration.</title>
        <authorList>
            <person name="Xiao L."/>
            <person name="Yang G."/>
            <person name="Zhang L."/>
            <person name="Yang X."/>
            <person name="Zhao S."/>
            <person name="Ji Z."/>
            <person name="Zhou Q."/>
            <person name="Hu M."/>
            <person name="Wang Y."/>
            <person name="Chen M."/>
            <person name="Xu Y."/>
            <person name="Jin H."/>
            <person name="Xiao X."/>
            <person name="Hu G."/>
            <person name="Bao F."/>
            <person name="Hu Y."/>
            <person name="Wan P."/>
            <person name="Li L."/>
            <person name="Deng X."/>
            <person name="Kuang T."/>
            <person name="Xiang C."/>
            <person name="Zhu J.K."/>
            <person name="Oliver M.J."/>
            <person name="He Y."/>
        </authorList>
    </citation>
    <scope>NUCLEOTIDE SEQUENCE [LARGE SCALE GENOMIC DNA]</scope>
    <source>
        <strain evidence="2">cv. XS01</strain>
    </source>
</reference>
<proteinExistence type="predicted"/>
<evidence type="ECO:0000313" key="2">
    <source>
        <dbReference type="Proteomes" id="UP000250235"/>
    </source>
</evidence>
<dbReference type="AlphaFoldDB" id="A0A2Z7B976"/>
<organism evidence="1 2">
    <name type="scientific">Dorcoceras hygrometricum</name>
    <dbReference type="NCBI Taxonomy" id="472368"/>
    <lineage>
        <taxon>Eukaryota</taxon>
        <taxon>Viridiplantae</taxon>
        <taxon>Streptophyta</taxon>
        <taxon>Embryophyta</taxon>
        <taxon>Tracheophyta</taxon>
        <taxon>Spermatophyta</taxon>
        <taxon>Magnoliopsida</taxon>
        <taxon>eudicotyledons</taxon>
        <taxon>Gunneridae</taxon>
        <taxon>Pentapetalae</taxon>
        <taxon>asterids</taxon>
        <taxon>lamiids</taxon>
        <taxon>Lamiales</taxon>
        <taxon>Gesneriaceae</taxon>
        <taxon>Didymocarpoideae</taxon>
        <taxon>Trichosporeae</taxon>
        <taxon>Loxocarpinae</taxon>
        <taxon>Dorcoceras</taxon>
    </lineage>
</organism>
<name>A0A2Z7B976_9LAMI</name>
<protein>
    <submittedName>
        <fullName evidence="1">Uncharacterized protein</fullName>
    </submittedName>
</protein>
<dbReference type="EMBL" id="KV008273">
    <property type="protein sequence ID" value="KZV30468.1"/>
    <property type="molecule type" value="Genomic_DNA"/>
</dbReference>
<evidence type="ECO:0000313" key="1">
    <source>
        <dbReference type="EMBL" id="KZV30468.1"/>
    </source>
</evidence>